<gene>
    <name evidence="1" type="ORF">PX52LOC_05678</name>
</gene>
<evidence type="ECO:0000313" key="1">
    <source>
        <dbReference type="EMBL" id="QEL18645.1"/>
    </source>
</evidence>
<sequence>MTTPVQELAADVLRIRDAVVSRFLTRMTGVADVGRLTAPPVDVSRFTRPIITLPALPKIALLTR</sequence>
<dbReference type="KEGG" id="lrs:PX52LOC_05678"/>
<keyword evidence="2" id="KW-1185">Reference proteome</keyword>
<organism evidence="1 2">
    <name type="scientific">Limnoglobus roseus</name>
    <dbReference type="NCBI Taxonomy" id="2598579"/>
    <lineage>
        <taxon>Bacteria</taxon>
        <taxon>Pseudomonadati</taxon>
        <taxon>Planctomycetota</taxon>
        <taxon>Planctomycetia</taxon>
        <taxon>Gemmatales</taxon>
        <taxon>Gemmataceae</taxon>
        <taxon>Limnoglobus</taxon>
    </lineage>
</organism>
<protein>
    <submittedName>
        <fullName evidence="1">Uncharacterized protein</fullName>
    </submittedName>
</protein>
<dbReference type="Proteomes" id="UP000324974">
    <property type="component" value="Chromosome"/>
</dbReference>
<reference evidence="2" key="1">
    <citation type="submission" date="2019-08" db="EMBL/GenBank/DDBJ databases">
        <title>Limnoglobus roseus gen. nov., sp. nov., a novel freshwater planctomycete with a giant genome from the family Gemmataceae.</title>
        <authorList>
            <person name="Kulichevskaya I.S."/>
            <person name="Naumoff D.G."/>
            <person name="Miroshnikov K."/>
            <person name="Ivanova A."/>
            <person name="Philippov D.A."/>
            <person name="Hakobyan A."/>
            <person name="Rijpstra I.C."/>
            <person name="Sinninghe Damste J.S."/>
            <person name="Liesack W."/>
            <person name="Dedysh S.N."/>
        </authorList>
    </citation>
    <scope>NUCLEOTIDE SEQUENCE [LARGE SCALE GENOMIC DNA]</scope>
    <source>
        <strain evidence="2">PX52</strain>
    </source>
</reference>
<name>A0A5C1AJ09_9BACT</name>
<accession>A0A5C1AJ09</accession>
<proteinExistence type="predicted"/>
<dbReference type="EMBL" id="CP042425">
    <property type="protein sequence ID" value="QEL18645.1"/>
    <property type="molecule type" value="Genomic_DNA"/>
</dbReference>
<dbReference type="RefSeq" id="WP_168219242.1">
    <property type="nucleotide sequence ID" value="NZ_CP042425.1"/>
</dbReference>
<dbReference type="AlphaFoldDB" id="A0A5C1AJ09"/>
<evidence type="ECO:0000313" key="2">
    <source>
        <dbReference type="Proteomes" id="UP000324974"/>
    </source>
</evidence>